<sequence>DMEQQVVLIRKILQEAQDRRKKYADQHRTEHNFDVGMKFFLRVKPHKSLIHYGKGSKLAPQFVGPFEILEHIGPLAYRLALPPNLSHIHDVFHVSIVRKYITDPSH</sequence>
<dbReference type="InterPro" id="IPR056924">
    <property type="entry name" value="SH3_Tf2-1"/>
</dbReference>
<name>A0AA38GZ77_TAXCH</name>
<evidence type="ECO:0000259" key="1">
    <source>
        <dbReference type="Pfam" id="PF24626"/>
    </source>
</evidence>
<dbReference type="Proteomes" id="UP000824469">
    <property type="component" value="Unassembled WGS sequence"/>
</dbReference>
<dbReference type="AlphaFoldDB" id="A0AA38GZ77"/>
<dbReference type="PANTHER" id="PTHR46148">
    <property type="entry name" value="CHROMO DOMAIN-CONTAINING PROTEIN"/>
    <property type="match status" value="1"/>
</dbReference>
<reference evidence="2 3" key="1">
    <citation type="journal article" date="2021" name="Nat. Plants">
        <title>The Taxus genome provides insights into paclitaxel biosynthesis.</title>
        <authorList>
            <person name="Xiong X."/>
            <person name="Gou J."/>
            <person name="Liao Q."/>
            <person name="Li Y."/>
            <person name="Zhou Q."/>
            <person name="Bi G."/>
            <person name="Li C."/>
            <person name="Du R."/>
            <person name="Wang X."/>
            <person name="Sun T."/>
            <person name="Guo L."/>
            <person name="Liang H."/>
            <person name="Lu P."/>
            <person name="Wu Y."/>
            <person name="Zhang Z."/>
            <person name="Ro D.K."/>
            <person name="Shang Y."/>
            <person name="Huang S."/>
            <person name="Yan J."/>
        </authorList>
    </citation>
    <scope>NUCLEOTIDE SEQUENCE [LARGE SCALE GENOMIC DNA]</scope>
    <source>
        <strain evidence="2">Ta-2019</strain>
    </source>
</reference>
<feature type="non-terminal residue" evidence="2">
    <location>
        <position position="106"/>
    </location>
</feature>
<keyword evidence="3" id="KW-1185">Reference proteome</keyword>
<feature type="non-terminal residue" evidence="2">
    <location>
        <position position="1"/>
    </location>
</feature>
<proteinExistence type="predicted"/>
<dbReference type="EMBL" id="JAHRHJ020000001">
    <property type="protein sequence ID" value="KAH9331816.1"/>
    <property type="molecule type" value="Genomic_DNA"/>
</dbReference>
<accession>A0AA38GZ77</accession>
<dbReference type="PANTHER" id="PTHR46148:SF60">
    <property type="entry name" value="CHROMO DOMAIN-CONTAINING PROTEIN"/>
    <property type="match status" value="1"/>
</dbReference>
<gene>
    <name evidence="2" type="ORF">KI387_003924</name>
</gene>
<feature type="domain" description="Tf2-1-like SH3-like" evidence="1">
    <location>
        <begin position="39"/>
        <end position="100"/>
    </location>
</feature>
<evidence type="ECO:0000313" key="2">
    <source>
        <dbReference type="EMBL" id="KAH9331816.1"/>
    </source>
</evidence>
<dbReference type="OMA" id="HRTEHNF"/>
<protein>
    <recommendedName>
        <fullName evidence="1">Tf2-1-like SH3-like domain-containing protein</fullName>
    </recommendedName>
</protein>
<organism evidence="2 3">
    <name type="scientific">Taxus chinensis</name>
    <name type="common">Chinese yew</name>
    <name type="synonym">Taxus wallichiana var. chinensis</name>
    <dbReference type="NCBI Taxonomy" id="29808"/>
    <lineage>
        <taxon>Eukaryota</taxon>
        <taxon>Viridiplantae</taxon>
        <taxon>Streptophyta</taxon>
        <taxon>Embryophyta</taxon>
        <taxon>Tracheophyta</taxon>
        <taxon>Spermatophyta</taxon>
        <taxon>Pinopsida</taxon>
        <taxon>Pinidae</taxon>
        <taxon>Conifers II</taxon>
        <taxon>Cupressales</taxon>
        <taxon>Taxaceae</taxon>
        <taxon>Taxus</taxon>
    </lineage>
</organism>
<dbReference type="Pfam" id="PF24626">
    <property type="entry name" value="SH3_Tf2-1"/>
    <property type="match status" value="1"/>
</dbReference>
<evidence type="ECO:0000313" key="3">
    <source>
        <dbReference type="Proteomes" id="UP000824469"/>
    </source>
</evidence>
<comment type="caution">
    <text evidence="2">The sequence shown here is derived from an EMBL/GenBank/DDBJ whole genome shotgun (WGS) entry which is preliminary data.</text>
</comment>